<dbReference type="EMBL" id="AP022612">
    <property type="protein sequence ID" value="BBZ35125.1"/>
    <property type="molecule type" value="Genomic_DNA"/>
</dbReference>
<protein>
    <submittedName>
        <fullName evidence="10">Type VII secretion protein EccB</fullName>
    </submittedName>
</protein>
<keyword evidence="6" id="KW-0378">Hydrolase</keyword>
<dbReference type="Pfam" id="PF05108">
    <property type="entry name" value="T7SS_ESX1_EccB"/>
    <property type="match status" value="1"/>
</dbReference>
<accession>A0A7I7Y0F5</accession>
<keyword evidence="8" id="KW-1133">Transmembrane helix</keyword>
<keyword evidence="7" id="KW-0067">ATP-binding</keyword>
<evidence type="ECO:0000256" key="9">
    <source>
        <dbReference type="ARBA" id="ARBA00023136"/>
    </source>
</evidence>
<dbReference type="Proteomes" id="UP000466931">
    <property type="component" value="Chromosome"/>
</dbReference>
<dbReference type="GO" id="GO:0005886">
    <property type="term" value="C:plasma membrane"/>
    <property type="evidence" value="ECO:0007669"/>
    <property type="project" value="UniProtKB-SubCell"/>
</dbReference>
<keyword evidence="5" id="KW-0547">Nucleotide-binding</keyword>
<evidence type="ECO:0000256" key="6">
    <source>
        <dbReference type="ARBA" id="ARBA00022801"/>
    </source>
</evidence>
<dbReference type="InterPro" id="IPR007795">
    <property type="entry name" value="T7SS_EccB"/>
</dbReference>
<evidence type="ECO:0000256" key="3">
    <source>
        <dbReference type="ARBA" id="ARBA00022475"/>
    </source>
</evidence>
<evidence type="ECO:0000313" key="11">
    <source>
        <dbReference type="Proteomes" id="UP000466931"/>
    </source>
</evidence>
<reference evidence="10" key="1">
    <citation type="journal article" date="2019" name="Emerg. Microbes Infect.">
        <title>Comprehensive subspecies identification of 175 nontuberculous mycobacteria species based on 7547 genomic profiles.</title>
        <authorList>
            <person name="Matsumoto Y."/>
            <person name="Kinjo T."/>
            <person name="Motooka D."/>
            <person name="Nabeya D."/>
            <person name="Jung N."/>
            <person name="Uechi K."/>
            <person name="Horii T."/>
            <person name="Iida T."/>
            <person name="Fujita J."/>
            <person name="Nakamura S."/>
        </authorList>
    </citation>
    <scope>NUCLEOTIDE SEQUENCE [LARGE SCALE GENOMIC DNA]</scope>
    <source>
        <strain evidence="10">JCM 13671</strain>
    </source>
</reference>
<dbReference type="RefSeq" id="WP_234812753.1">
    <property type="nucleotide sequence ID" value="NZ_AP022612.1"/>
</dbReference>
<sequence length="445" mass="45471">MTLPADGRRYLARRMERALDRGVARGGPDGPRARSFWIGTGAVVATAGLVGSVALSMLRPGTDVGDAQILMDRDDGALYVRIEETLHPVLNLTSARLITRHGGGPRAVRPDALATFERGATLGIPGAPAQVGTSLDGDEATWTVCDGPRTVVLVGAPMPSDSPAGSEAVFVTGPTGTTHLLYAGTRAVVDVADPAVSRALQLDQVEPVPVSATLLNTLPEAPPLVAPHIPGAGNPGPAQLPGLRIGDVVRIERSSGPKYFVVLAGGVQSVSGLAADLIRTAGGARVIPILSPDALTAVPVVGALAVSSYPDRLDRPGEGGEWVCVHWDSGRVTVTTSDALPLPNGRVPARLAQADDAGPALDEVSVPPGRSLYVRPERGPGTGVLVTDTGARFGVDAEAAGLLGLPEHPVPGPWPLVAALPEGPELSRAAASVRRDVAAAAPPHG</sequence>
<dbReference type="InterPro" id="IPR044857">
    <property type="entry name" value="T7SS_EccB_R1"/>
</dbReference>
<dbReference type="GO" id="GO:0016787">
    <property type="term" value="F:hydrolase activity"/>
    <property type="evidence" value="ECO:0007669"/>
    <property type="project" value="UniProtKB-KW"/>
</dbReference>
<evidence type="ECO:0000256" key="4">
    <source>
        <dbReference type="ARBA" id="ARBA00022692"/>
    </source>
</evidence>
<evidence type="ECO:0000256" key="1">
    <source>
        <dbReference type="ARBA" id="ARBA00004162"/>
    </source>
</evidence>
<dbReference type="GO" id="GO:0005524">
    <property type="term" value="F:ATP binding"/>
    <property type="evidence" value="ECO:0007669"/>
    <property type="project" value="UniProtKB-KW"/>
</dbReference>
<dbReference type="NCBIfam" id="TIGR03919">
    <property type="entry name" value="T7SS_EccB"/>
    <property type="match status" value="1"/>
</dbReference>
<comment type="subcellular location">
    <subcellularLocation>
        <location evidence="1">Cell membrane</location>
        <topology evidence="1">Single-pass membrane protein</topology>
    </subcellularLocation>
</comment>
<dbReference type="PANTHER" id="PTHR40765">
    <property type="entry name" value="ESX-2 SECRETION SYSTEM ATPASE ECCB2"/>
    <property type="match status" value="1"/>
</dbReference>
<dbReference type="Gene3D" id="2.40.50.910">
    <property type="entry name" value="Type VII secretion system EccB, repeat 3 domain"/>
    <property type="match status" value="1"/>
</dbReference>
<evidence type="ECO:0000256" key="7">
    <source>
        <dbReference type="ARBA" id="ARBA00022840"/>
    </source>
</evidence>
<evidence type="ECO:0000256" key="5">
    <source>
        <dbReference type="ARBA" id="ARBA00022741"/>
    </source>
</evidence>
<dbReference type="Gene3D" id="3.30.2390.20">
    <property type="entry name" value="Type VII secretion system EccB, repeat 1 domain"/>
    <property type="match status" value="1"/>
</dbReference>
<dbReference type="PANTHER" id="PTHR40765:SF2">
    <property type="entry name" value="ESX-2 SECRETION SYSTEM ATPASE ECCB2"/>
    <property type="match status" value="1"/>
</dbReference>
<keyword evidence="3" id="KW-1003">Cell membrane</keyword>
<comment type="similarity">
    <text evidence="2">Belongs to the EccB family.</text>
</comment>
<organism evidence="10 11">
    <name type="scientific">Mycolicibacterium confluentis</name>
    <dbReference type="NCBI Taxonomy" id="28047"/>
    <lineage>
        <taxon>Bacteria</taxon>
        <taxon>Bacillati</taxon>
        <taxon>Actinomycetota</taxon>
        <taxon>Actinomycetes</taxon>
        <taxon>Mycobacteriales</taxon>
        <taxon>Mycobacteriaceae</taxon>
        <taxon>Mycolicibacterium</taxon>
    </lineage>
</organism>
<evidence type="ECO:0000256" key="8">
    <source>
        <dbReference type="ARBA" id="ARBA00022989"/>
    </source>
</evidence>
<proteinExistence type="inferred from homology"/>
<dbReference type="InterPro" id="IPR042485">
    <property type="entry name" value="T7SS_EccB_R3"/>
</dbReference>
<name>A0A7I7Y0F5_9MYCO</name>
<keyword evidence="4" id="KW-0812">Transmembrane</keyword>
<reference evidence="10" key="2">
    <citation type="submission" date="2020-02" db="EMBL/GenBank/DDBJ databases">
        <authorList>
            <person name="Matsumoto Y."/>
            <person name="Motooka D."/>
            <person name="Nakamura S."/>
        </authorList>
    </citation>
    <scope>NUCLEOTIDE SEQUENCE</scope>
    <source>
        <strain evidence="10">JCM 13671</strain>
    </source>
</reference>
<evidence type="ECO:0000256" key="2">
    <source>
        <dbReference type="ARBA" id="ARBA00008149"/>
    </source>
</evidence>
<dbReference type="AlphaFoldDB" id="A0A7I7Y0F5"/>
<dbReference type="GO" id="GO:0005576">
    <property type="term" value="C:extracellular region"/>
    <property type="evidence" value="ECO:0007669"/>
    <property type="project" value="TreeGrafter"/>
</dbReference>
<evidence type="ECO:0000313" key="10">
    <source>
        <dbReference type="EMBL" id="BBZ35125.1"/>
    </source>
</evidence>
<gene>
    <name evidence="10" type="ORF">MCNF_37300</name>
</gene>
<keyword evidence="11" id="KW-1185">Reference proteome</keyword>
<keyword evidence="9" id="KW-0472">Membrane</keyword>